<comment type="caution">
    <text evidence="7">The sequence shown here is derived from an EMBL/GenBank/DDBJ whole genome shotgun (WGS) entry which is preliminary data.</text>
</comment>
<proteinExistence type="predicted"/>
<dbReference type="InterPro" id="IPR050090">
    <property type="entry name" value="Tyrosine_recombinase_XerCD"/>
</dbReference>
<organism evidence="7 8">
    <name type="scientific">Streptomyces griseorubiginosus</name>
    <dbReference type="NCBI Taxonomy" id="67304"/>
    <lineage>
        <taxon>Bacteria</taxon>
        <taxon>Bacillati</taxon>
        <taxon>Actinomycetota</taxon>
        <taxon>Actinomycetes</taxon>
        <taxon>Kitasatosporales</taxon>
        <taxon>Streptomycetaceae</taxon>
        <taxon>Streptomyces</taxon>
    </lineage>
</organism>
<dbReference type="AlphaFoldDB" id="A0A101RUE4"/>
<dbReference type="InterPro" id="IPR004107">
    <property type="entry name" value="Integrase_SAM-like_N"/>
</dbReference>
<dbReference type="PANTHER" id="PTHR30349">
    <property type="entry name" value="PHAGE INTEGRASE-RELATED"/>
    <property type="match status" value="1"/>
</dbReference>
<evidence type="ECO:0000259" key="6">
    <source>
        <dbReference type="PROSITE" id="PS51900"/>
    </source>
</evidence>
<dbReference type="Proteomes" id="UP000054375">
    <property type="component" value="Unassembled WGS sequence"/>
</dbReference>
<keyword evidence="1" id="KW-0229">DNA integration</keyword>
<dbReference type="GO" id="GO:0003677">
    <property type="term" value="F:DNA binding"/>
    <property type="evidence" value="ECO:0007669"/>
    <property type="project" value="UniProtKB-UniRule"/>
</dbReference>
<evidence type="ECO:0000256" key="4">
    <source>
        <dbReference type="PROSITE-ProRule" id="PRU01248"/>
    </source>
</evidence>
<reference evidence="7 8" key="1">
    <citation type="submission" date="2015-10" db="EMBL/GenBank/DDBJ databases">
        <title>Draft genome sequence of Streptomyces griseorubiginosus DSM 40469, type strain for the species Streptomyces griseorubiginosus.</title>
        <authorList>
            <person name="Ruckert C."/>
            <person name="Winkler A."/>
            <person name="Kalinowski J."/>
            <person name="Kampfer P."/>
            <person name="Glaeser S."/>
        </authorList>
    </citation>
    <scope>NUCLEOTIDE SEQUENCE [LARGE SCALE GENOMIC DNA]</scope>
    <source>
        <strain evidence="7 8">DSM 40469</strain>
    </source>
</reference>
<dbReference type="PANTHER" id="PTHR30349:SF91">
    <property type="entry name" value="INTA PROTEIN"/>
    <property type="match status" value="1"/>
</dbReference>
<keyword evidence="2 4" id="KW-0238">DNA-binding</keyword>
<dbReference type="GO" id="GO:0015074">
    <property type="term" value="P:DNA integration"/>
    <property type="evidence" value="ECO:0007669"/>
    <property type="project" value="UniProtKB-KW"/>
</dbReference>
<evidence type="ECO:0000256" key="3">
    <source>
        <dbReference type="ARBA" id="ARBA00023172"/>
    </source>
</evidence>
<name>A0A101RUE4_9ACTN</name>
<accession>A0A101RUE4</accession>
<dbReference type="PROSITE" id="PS51900">
    <property type="entry name" value="CB"/>
    <property type="match status" value="1"/>
</dbReference>
<evidence type="ECO:0000256" key="2">
    <source>
        <dbReference type="ARBA" id="ARBA00023125"/>
    </source>
</evidence>
<dbReference type="PROSITE" id="PS51898">
    <property type="entry name" value="TYR_RECOMBINASE"/>
    <property type="match status" value="1"/>
</dbReference>
<evidence type="ECO:0000313" key="7">
    <source>
        <dbReference type="EMBL" id="KUN61922.1"/>
    </source>
</evidence>
<dbReference type="EMBL" id="LMWV01000026">
    <property type="protein sequence ID" value="KUN61922.1"/>
    <property type="molecule type" value="Genomic_DNA"/>
</dbReference>
<evidence type="ECO:0000313" key="8">
    <source>
        <dbReference type="Proteomes" id="UP000054375"/>
    </source>
</evidence>
<feature type="domain" description="Tyr recombinase" evidence="5">
    <location>
        <begin position="172"/>
        <end position="373"/>
    </location>
</feature>
<keyword evidence="8" id="KW-1185">Reference proteome</keyword>
<evidence type="ECO:0000259" key="5">
    <source>
        <dbReference type="PROSITE" id="PS51898"/>
    </source>
</evidence>
<dbReference type="Gene3D" id="1.10.150.130">
    <property type="match status" value="1"/>
</dbReference>
<dbReference type="SUPFAM" id="SSF56349">
    <property type="entry name" value="DNA breaking-rejoining enzymes"/>
    <property type="match status" value="1"/>
</dbReference>
<dbReference type="Pfam" id="PF14659">
    <property type="entry name" value="Phage_int_SAM_3"/>
    <property type="match status" value="1"/>
</dbReference>
<dbReference type="InterPro" id="IPR010998">
    <property type="entry name" value="Integrase_recombinase_N"/>
</dbReference>
<dbReference type="InterPro" id="IPR044068">
    <property type="entry name" value="CB"/>
</dbReference>
<dbReference type="Pfam" id="PF00589">
    <property type="entry name" value="Phage_integrase"/>
    <property type="match status" value="1"/>
</dbReference>
<protein>
    <submittedName>
        <fullName evidence="7">Integrase</fullName>
    </submittedName>
</protein>
<dbReference type="InterPro" id="IPR011010">
    <property type="entry name" value="DNA_brk_join_enz"/>
</dbReference>
<evidence type="ECO:0000256" key="1">
    <source>
        <dbReference type="ARBA" id="ARBA00022908"/>
    </source>
</evidence>
<sequence length="385" mass="43765">MAKRRPNGGGTITKRADGRYQGAAYVTDTEGNRVRKYVYGATWDEAAEKLGKLQDQERNGIPVPSRSWSLGEWLAYWLEHIVKPDREHNTYVKYESKVRLYLVPHLGKKPMVKLSPAQIRTCMAALTREKVPAATRFEVLRTLRNALNRAVREELLTRNVALLVDMPKVSKDKGRAWSAREAISFLRTARAHRFYAACVLILVLGLRRSEVLGLRWQDIDFENRQFTPTKQVQREKGVGLILKDLKTDSSTAVLPLPEFCARALEERRELQDLERQIVGDSWEQAPDHDVIFSSERGGLTDPVGFSRAFNALVKRAGVRRITVRLARHTCGTLLAFLKVHPKVAQTILRHSQISMTMDVYTHVVGSDQREATEMLAELLEDQIIG</sequence>
<feature type="domain" description="Core-binding (CB)" evidence="6">
    <location>
        <begin position="68"/>
        <end position="151"/>
    </location>
</feature>
<dbReference type="GO" id="GO:0006310">
    <property type="term" value="P:DNA recombination"/>
    <property type="evidence" value="ECO:0007669"/>
    <property type="project" value="UniProtKB-KW"/>
</dbReference>
<dbReference type="CDD" id="cd01189">
    <property type="entry name" value="INT_ICEBs1_C_like"/>
    <property type="match status" value="1"/>
</dbReference>
<dbReference type="RefSeq" id="WP_062243446.1">
    <property type="nucleotide sequence ID" value="NZ_JBPJFL010000001.1"/>
</dbReference>
<gene>
    <name evidence="7" type="ORF">AQJ54_32865</name>
</gene>
<dbReference type="InterPro" id="IPR013762">
    <property type="entry name" value="Integrase-like_cat_sf"/>
</dbReference>
<dbReference type="Gene3D" id="1.10.443.10">
    <property type="entry name" value="Intergrase catalytic core"/>
    <property type="match status" value="1"/>
</dbReference>
<dbReference type="InterPro" id="IPR002104">
    <property type="entry name" value="Integrase_catalytic"/>
</dbReference>
<keyword evidence="3" id="KW-0233">DNA recombination</keyword>